<evidence type="ECO:0000256" key="1">
    <source>
        <dbReference type="SAM" id="MobiDB-lite"/>
    </source>
</evidence>
<dbReference type="AlphaFoldDB" id="A9GAI9"/>
<evidence type="ECO:0000313" key="4">
    <source>
        <dbReference type="Proteomes" id="UP000002139"/>
    </source>
</evidence>
<evidence type="ECO:0000313" key="3">
    <source>
        <dbReference type="EMBL" id="CAN92871.1"/>
    </source>
</evidence>
<name>A9GAI9_SORC5</name>
<feature type="compositionally biased region" description="Basic and acidic residues" evidence="1">
    <location>
        <begin position="100"/>
        <end position="110"/>
    </location>
</feature>
<reference evidence="3 4" key="1">
    <citation type="journal article" date="2007" name="Nat. Biotechnol.">
        <title>Complete genome sequence of the myxobacterium Sorangium cellulosum.</title>
        <authorList>
            <person name="Schneiker S."/>
            <person name="Perlova O."/>
            <person name="Kaiser O."/>
            <person name="Gerth K."/>
            <person name="Alici A."/>
            <person name="Altmeyer M.O."/>
            <person name="Bartels D."/>
            <person name="Bekel T."/>
            <person name="Beyer S."/>
            <person name="Bode E."/>
            <person name="Bode H.B."/>
            <person name="Bolten C.J."/>
            <person name="Choudhuri J.V."/>
            <person name="Doss S."/>
            <person name="Elnakady Y.A."/>
            <person name="Frank B."/>
            <person name="Gaigalat L."/>
            <person name="Goesmann A."/>
            <person name="Groeger C."/>
            <person name="Gross F."/>
            <person name="Jelsbak L."/>
            <person name="Jelsbak L."/>
            <person name="Kalinowski J."/>
            <person name="Kegler C."/>
            <person name="Knauber T."/>
            <person name="Konietzny S."/>
            <person name="Kopp M."/>
            <person name="Krause L."/>
            <person name="Krug D."/>
            <person name="Linke B."/>
            <person name="Mahmud T."/>
            <person name="Martinez-Arias R."/>
            <person name="McHardy A.C."/>
            <person name="Merai M."/>
            <person name="Meyer F."/>
            <person name="Mormann S."/>
            <person name="Munoz-Dorado J."/>
            <person name="Perez J."/>
            <person name="Pradella S."/>
            <person name="Rachid S."/>
            <person name="Raddatz G."/>
            <person name="Rosenau F."/>
            <person name="Rueckert C."/>
            <person name="Sasse F."/>
            <person name="Scharfe M."/>
            <person name="Schuster S.C."/>
            <person name="Suen G."/>
            <person name="Treuner-Lange A."/>
            <person name="Velicer G.J."/>
            <person name="Vorholter F.-J."/>
            <person name="Weissman K.J."/>
            <person name="Welch R.D."/>
            <person name="Wenzel S.C."/>
            <person name="Whitworth D.E."/>
            <person name="Wilhelm S."/>
            <person name="Wittmann C."/>
            <person name="Bloecker H."/>
            <person name="Puehler A."/>
            <person name="Mueller R."/>
        </authorList>
    </citation>
    <scope>NUCLEOTIDE SEQUENCE [LARGE SCALE GENOMIC DNA]</scope>
    <source>
        <strain evidence="4">So ce56</strain>
    </source>
</reference>
<sequence>MADVSALAERRQKHRDPCAGSSGWLLARGSHSQECHRDAGSERALANEAGSTMLKILRKLNEGSLLQRTMMHIAVLVAGSASVVALTSVLLVSTARTVLPRHDATEADADKADDEQGADSDADPGTSEAAASPAGPRGVPKALAQARMANRRESTAR</sequence>
<accession>A9GAI9</accession>
<keyword evidence="2" id="KW-1133">Transmembrane helix</keyword>
<keyword evidence="2" id="KW-0472">Membrane</keyword>
<dbReference type="KEGG" id="scl:sce2712"/>
<protein>
    <submittedName>
        <fullName evidence="3">Uncharacterized protein</fullName>
    </submittedName>
</protein>
<feature type="transmembrane region" description="Helical" evidence="2">
    <location>
        <begin position="70"/>
        <end position="92"/>
    </location>
</feature>
<proteinExistence type="predicted"/>
<gene>
    <name evidence="3" type="ordered locus">sce2712</name>
</gene>
<dbReference type="Proteomes" id="UP000002139">
    <property type="component" value="Chromosome"/>
</dbReference>
<feature type="compositionally biased region" description="Acidic residues" evidence="1">
    <location>
        <begin position="111"/>
        <end position="122"/>
    </location>
</feature>
<organism evidence="3 4">
    <name type="scientific">Sorangium cellulosum (strain So ce56)</name>
    <name type="common">Polyangium cellulosum (strain So ce56)</name>
    <dbReference type="NCBI Taxonomy" id="448385"/>
    <lineage>
        <taxon>Bacteria</taxon>
        <taxon>Pseudomonadati</taxon>
        <taxon>Myxococcota</taxon>
        <taxon>Polyangia</taxon>
        <taxon>Polyangiales</taxon>
        <taxon>Polyangiaceae</taxon>
        <taxon>Sorangium</taxon>
    </lineage>
</organism>
<feature type="region of interest" description="Disordered" evidence="1">
    <location>
        <begin position="97"/>
        <end position="157"/>
    </location>
</feature>
<dbReference type="EMBL" id="AM746676">
    <property type="protein sequence ID" value="CAN92871.1"/>
    <property type="molecule type" value="Genomic_DNA"/>
</dbReference>
<feature type="region of interest" description="Disordered" evidence="1">
    <location>
        <begin position="1"/>
        <end position="23"/>
    </location>
</feature>
<keyword evidence="4" id="KW-1185">Reference proteome</keyword>
<dbReference type="HOGENOM" id="CLU_1676700_0_0_7"/>
<evidence type="ECO:0000256" key="2">
    <source>
        <dbReference type="SAM" id="Phobius"/>
    </source>
</evidence>
<keyword evidence="2" id="KW-0812">Transmembrane</keyword>